<dbReference type="NCBIfam" id="NF006761">
    <property type="entry name" value="PRK09282.1"/>
    <property type="match status" value="1"/>
</dbReference>
<evidence type="ECO:0000256" key="3">
    <source>
        <dbReference type="ARBA" id="ARBA00013057"/>
    </source>
</evidence>
<dbReference type="Pfam" id="PF00364">
    <property type="entry name" value="Biotin_lipoyl"/>
    <property type="match status" value="1"/>
</dbReference>
<dbReference type="Pfam" id="PF02785">
    <property type="entry name" value="Biotin_carb_C"/>
    <property type="match status" value="1"/>
</dbReference>
<dbReference type="PIRSF" id="PIRSF001594">
    <property type="entry name" value="Pyruv_carbox"/>
    <property type="match status" value="1"/>
</dbReference>
<evidence type="ECO:0000256" key="11">
    <source>
        <dbReference type="ARBA" id="ARBA00048501"/>
    </source>
</evidence>
<dbReference type="InterPro" id="IPR011764">
    <property type="entry name" value="Biotin_carboxylation_dom"/>
</dbReference>
<comment type="function">
    <text evidence="12">Catalyzes a 2-step reaction, involving the ATP-dependent carboxylation of the covalently attached biotin in the first step and the transfer of the carboxyl group to pyruvate in the second.</text>
</comment>
<evidence type="ECO:0000259" key="14">
    <source>
        <dbReference type="PROSITE" id="PS50975"/>
    </source>
</evidence>
<dbReference type="EC" id="6.4.1.1" evidence="3 12"/>
<dbReference type="PROSITE" id="PS00188">
    <property type="entry name" value="BIOTIN"/>
    <property type="match status" value="1"/>
</dbReference>
<dbReference type="SUPFAM" id="SSF51569">
    <property type="entry name" value="Aldolase"/>
    <property type="match status" value="1"/>
</dbReference>
<feature type="domain" description="Pyruvate carboxyltransferase" evidence="16">
    <location>
        <begin position="531"/>
        <end position="800"/>
    </location>
</feature>
<dbReference type="Gene3D" id="3.10.600.10">
    <property type="entry name" value="pyruvate carboxylase f1077a mutant domain"/>
    <property type="match status" value="1"/>
</dbReference>
<reference evidence="17" key="1">
    <citation type="submission" date="2023-07" db="EMBL/GenBank/DDBJ databases">
        <title>Sequencing the genomes of 1000 actinobacteria strains.</title>
        <authorList>
            <person name="Klenk H.-P."/>
        </authorList>
    </citation>
    <scope>NUCLEOTIDE SEQUENCE</scope>
    <source>
        <strain evidence="17">DSM 107476</strain>
    </source>
</reference>
<dbReference type="PROSITE" id="PS50968">
    <property type="entry name" value="BIOTINYL_LIPOYL"/>
    <property type="match status" value="1"/>
</dbReference>
<dbReference type="SMART" id="SM00878">
    <property type="entry name" value="Biotin_carb_C"/>
    <property type="match status" value="1"/>
</dbReference>
<dbReference type="Gene3D" id="2.40.50.100">
    <property type="match status" value="1"/>
</dbReference>
<evidence type="ECO:0000256" key="9">
    <source>
        <dbReference type="ARBA" id="ARBA00023267"/>
    </source>
</evidence>
<dbReference type="Gene3D" id="3.20.20.70">
    <property type="entry name" value="Aldolase class I"/>
    <property type="match status" value="1"/>
</dbReference>
<keyword evidence="9 12" id="KW-0092">Biotin</keyword>
<gene>
    <name evidence="17" type="ORF">J2S39_000332</name>
</gene>
<evidence type="ECO:0000256" key="1">
    <source>
        <dbReference type="ARBA" id="ARBA00001953"/>
    </source>
</evidence>
<evidence type="ECO:0000256" key="8">
    <source>
        <dbReference type="ARBA" id="ARBA00022840"/>
    </source>
</evidence>
<dbReference type="InterPro" id="IPR011053">
    <property type="entry name" value="Single_hybrid_motif"/>
</dbReference>
<comment type="catalytic activity">
    <reaction evidence="12">
        <text>hydrogencarbonate + pyruvate + ATP = oxaloacetate + ADP + phosphate + H(+)</text>
        <dbReference type="Rhea" id="RHEA:20844"/>
        <dbReference type="ChEBI" id="CHEBI:15361"/>
        <dbReference type="ChEBI" id="CHEBI:15378"/>
        <dbReference type="ChEBI" id="CHEBI:16452"/>
        <dbReference type="ChEBI" id="CHEBI:17544"/>
        <dbReference type="ChEBI" id="CHEBI:30616"/>
        <dbReference type="ChEBI" id="CHEBI:43474"/>
        <dbReference type="ChEBI" id="CHEBI:456216"/>
        <dbReference type="EC" id="6.4.1.1"/>
    </reaction>
</comment>
<feature type="domain" description="Lipoyl-binding" evidence="13">
    <location>
        <begin position="1064"/>
        <end position="1140"/>
    </location>
</feature>
<keyword evidence="18" id="KW-1185">Reference proteome</keyword>
<keyword evidence="17" id="KW-0670">Pyruvate</keyword>
<dbReference type="Pfam" id="PF00289">
    <property type="entry name" value="Biotin_carb_N"/>
    <property type="match status" value="1"/>
</dbReference>
<evidence type="ECO:0000259" key="15">
    <source>
        <dbReference type="PROSITE" id="PS50979"/>
    </source>
</evidence>
<feature type="domain" description="ATP-grasp" evidence="14">
    <location>
        <begin position="128"/>
        <end position="324"/>
    </location>
</feature>
<dbReference type="PROSITE" id="PS50979">
    <property type="entry name" value="BC"/>
    <property type="match status" value="1"/>
</dbReference>
<evidence type="ECO:0000313" key="18">
    <source>
        <dbReference type="Proteomes" id="UP001180840"/>
    </source>
</evidence>
<keyword evidence="8 12" id="KW-0067">ATP-binding</keyword>
<dbReference type="InterPro" id="IPR005930">
    <property type="entry name" value="Pyruv_COase"/>
</dbReference>
<evidence type="ECO:0000256" key="2">
    <source>
        <dbReference type="ARBA" id="ARBA00004742"/>
    </source>
</evidence>
<dbReference type="InterPro" id="IPR000891">
    <property type="entry name" value="PYR_CT"/>
</dbReference>
<name>A0ABU1ZUP4_9CORY</name>
<feature type="domain" description="Biotin carboxylation" evidence="15">
    <location>
        <begin position="8"/>
        <end position="456"/>
    </location>
</feature>
<dbReference type="RefSeq" id="WP_290197662.1">
    <property type="nucleotide sequence ID" value="NZ_CP047654.1"/>
</dbReference>
<dbReference type="InterPro" id="IPR005479">
    <property type="entry name" value="CPAse_ATP-bd"/>
</dbReference>
<comment type="catalytic activity">
    <reaction evidence="11">
        <text>N(6)-biotinyl-L-lysyl-[protein] + hydrogencarbonate + ATP = N(6)-carboxybiotinyl-L-lysyl-[protein] + ADP + phosphate + H(+)</text>
        <dbReference type="Rhea" id="RHEA:13501"/>
        <dbReference type="Rhea" id="RHEA-COMP:10505"/>
        <dbReference type="Rhea" id="RHEA-COMP:10506"/>
        <dbReference type="ChEBI" id="CHEBI:15378"/>
        <dbReference type="ChEBI" id="CHEBI:17544"/>
        <dbReference type="ChEBI" id="CHEBI:30616"/>
        <dbReference type="ChEBI" id="CHEBI:43474"/>
        <dbReference type="ChEBI" id="CHEBI:83144"/>
        <dbReference type="ChEBI" id="CHEBI:83145"/>
        <dbReference type="ChEBI" id="CHEBI:456216"/>
        <dbReference type="EC" id="6.3.4.14"/>
    </reaction>
    <physiologicalReaction direction="left-to-right" evidence="11">
        <dbReference type="Rhea" id="RHEA:13502"/>
    </physiologicalReaction>
</comment>
<keyword evidence="5 12" id="KW-0436">Ligase</keyword>
<keyword evidence="7 12" id="KW-0547">Nucleotide-binding</keyword>
<evidence type="ECO:0000256" key="4">
    <source>
        <dbReference type="ARBA" id="ARBA00022432"/>
    </source>
</evidence>
<dbReference type="InterPro" id="IPR005481">
    <property type="entry name" value="BC-like_N"/>
</dbReference>
<dbReference type="GO" id="GO:0004736">
    <property type="term" value="F:pyruvate carboxylase activity"/>
    <property type="evidence" value="ECO:0007669"/>
    <property type="project" value="UniProtKB-EC"/>
</dbReference>
<dbReference type="SUPFAM" id="SSF52440">
    <property type="entry name" value="PreATP-grasp domain"/>
    <property type="match status" value="1"/>
</dbReference>
<evidence type="ECO:0000256" key="7">
    <source>
        <dbReference type="ARBA" id="ARBA00022741"/>
    </source>
</evidence>
<evidence type="ECO:0000256" key="10">
    <source>
        <dbReference type="ARBA" id="ARBA00023268"/>
    </source>
</evidence>
<evidence type="ECO:0000256" key="6">
    <source>
        <dbReference type="ARBA" id="ARBA00022723"/>
    </source>
</evidence>
<dbReference type="SUPFAM" id="SSF51230">
    <property type="entry name" value="Single hybrid motif"/>
    <property type="match status" value="1"/>
</dbReference>
<dbReference type="InterPro" id="IPR011054">
    <property type="entry name" value="Rudment_hybrid_motif"/>
</dbReference>
<evidence type="ECO:0000313" key="17">
    <source>
        <dbReference type="EMBL" id="MDR7328656.1"/>
    </source>
</evidence>
<dbReference type="PANTHER" id="PTHR43778:SF2">
    <property type="entry name" value="PYRUVATE CARBOXYLASE, MITOCHONDRIAL"/>
    <property type="match status" value="1"/>
</dbReference>
<dbReference type="InterPro" id="IPR013785">
    <property type="entry name" value="Aldolase_TIM"/>
</dbReference>
<dbReference type="PROSITE" id="PS00867">
    <property type="entry name" value="CPSASE_2"/>
    <property type="match status" value="1"/>
</dbReference>
<comment type="caution">
    <text evidence="17">The sequence shown here is derived from an EMBL/GenBank/DDBJ whole genome shotgun (WGS) entry which is preliminary data.</text>
</comment>
<evidence type="ECO:0000256" key="12">
    <source>
        <dbReference type="PIRNR" id="PIRNR001594"/>
    </source>
</evidence>
<dbReference type="SUPFAM" id="SSF56059">
    <property type="entry name" value="Glutathione synthetase ATP-binding domain-like"/>
    <property type="match status" value="1"/>
</dbReference>
<keyword evidence="6" id="KW-0479">Metal-binding</keyword>
<evidence type="ECO:0000259" key="13">
    <source>
        <dbReference type="PROSITE" id="PS50968"/>
    </source>
</evidence>
<dbReference type="InterPro" id="IPR005482">
    <property type="entry name" value="Biotin_COase_C"/>
</dbReference>
<dbReference type="Gene3D" id="3.30.470.20">
    <property type="entry name" value="ATP-grasp fold, B domain"/>
    <property type="match status" value="1"/>
</dbReference>
<dbReference type="EMBL" id="JAVDXZ010000001">
    <property type="protein sequence ID" value="MDR7328656.1"/>
    <property type="molecule type" value="Genomic_DNA"/>
</dbReference>
<keyword evidence="10" id="KW-0511">Multifunctional enzyme</keyword>
<dbReference type="NCBIfam" id="NF009554">
    <property type="entry name" value="PRK12999.1"/>
    <property type="match status" value="1"/>
</dbReference>
<dbReference type="PROSITE" id="PS50975">
    <property type="entry name" value="ATP_GRASP"/>
    <property type="match status" value="1"/>
</dbReference>
<comment type="pathway">
    <text evidence="2">Carbohydrate biosynthesis; gluconeogenesis.</text>
</comment>
<dbReference type="InterPro" id="IPR001882">
    <property type="entry name" value="Biotin_BS"/>
</dbReference>
<dbReference type="InterPro" id="IPR016185">
    <property type="entry name" value="PreATP-grasp_dom_sf"/>
</dbReference>
<dbReference type="InterPro" id="IPR055268">
    <property type="entry name" value="PCB-like"/>
</dbReference>
<dbReference type="Proteomes" id="UP001180840">
    <property type="component" value="Unassembled WGS sequence"/>
</dbReference>
<dbReference type="PANTHER" id="PTHR43778">
    <property type="entry name" value="PYRUVATE CARBOXYLASE"/>
    <property type="match status" value="1"/>
</dbReference>
<organism evidence="17 18">
    <name type="scientific">Corynebacterium guangdongense</name>
    <dbReference type="NCBI Taxonomy" id="1783348"/>
    <lineage>
        <taxon>Bacteria</taxon>
        <taxon>Bacillati</taxon>
        <taxon>Actinomycetota</taxon>
        <taxon>Actinomycetes</taxon>
        <taxon>Mycobacteriales</taxon>
        <taxon>Corynebacteriaceae</taxon>
        <taxon>Corynebacterium</taxon>
    </lineage>
</organism>
<dbReference type="InterPro" id="IPR011761">
    <property type="entry name" value="ATP-grasp"/>
</dbReference>
<dbReference type="PROSITE" id="PS50991">
    <property type="entry name" value="PYR_CT"/>
    <property type="match status" value="1"/>
</dbReference>
<dbReference type="CDD" id="cd06850">
    <property type="entry name" value="biotinyl_domain"/>
    <property type="match status" value="1"/>
</dbReference>
<dbReference type="SUPFAM" id="SSF51246">
    <property type="entry name" value="Rudiment single hybrid motif"/>
    <property type="match status" value="1"/>
</dbReference>
<sequence length="1143" mass="123651">MTTSTLPSFNKVLVANRGEIAVRAFRAAYEIGAKTVAVYPREDRNSFHRPFADEAVRIGEEGAPVKAYLNIDEVIRAAKETGADAIYPGYGFMSESAAFARACADNGLTFIGPTAETLDLTGDKSAAVTAAQEAGLPILDDSKPSTDIDELVSYAQDFQFPIFVKAVAGGGGRGMRFVEKPEDLRALAEEASREAEAAFGDAHVYLETAVINPQHIEVQILGDDEGNIIHLYERDCSLQRRHQKVVEIAPAQHIDSDLRDRICADAVKFAEHINYRAAGTVEFLVDERGNHYFIEMNPRIQVEHTVTEEITGVDLVKAQMHLAAGATLEQLGLSQESITITGAALQTRITTEDPHNGFRPDSGTITSYRSPGGAGVRLDGSVAVGTEITPNFDSLLVKMTCRGADFEQVVARAMRALNEFKVGGVSTNIGFLRAVLRESDFQTKRISTSFIADHIHLLEAPPAIDVNDRLLDFVANVTVNRPNGPAPTRQQPWRKLMHIQLDETPPRGSRNDLLELGPKGFAEKIRNQKALGVTDTTFRDAHQSLLATRVRTDTLIHAAVATGQMTPELFSVEAWGGATYDVAMRFLFEDPWARLDQLRKALPHVNIQMLLRGRNTVGYTPYPESVTRAFVQEAADSGIDVFRIFDALNDVSQMRPAIDAVLETGTTVAEVAMAYSGNLADPRENLYTLDYYLKLAEQIVESGAHVLAIKDMAGLLRPEAARKLVTALRANFDLPIHIHTHDTAGGQLATYLAAAEAGADVVDGASAPLGGTTSQPSLSAIIAAFADTERDTGISLQAVSELEPYWESVRQVYAPFESGIPGPTGRVYRHEIPGGQLSNLRTQAVALGLGDRFELIEDAYAGVNELLGRPTKVTPSSKVVGDLALSLVGAGVTPAEFAQNPTKYDIPDSVISFLRGELGTPPGGWPEITAKILEGRGQGQRSLVEVPAEELDNLASEDHKVRRGALDRLLFPKQAAELAEHRRLYGDTSRLEDHVFFYGLPEGQEVVLRASHADDSKNPPMVARLDAVSEPDEKGLRRVVINVNGQIRPLTVRDNNAESTVAEVEKADASNKGHVPAPFAGVVKPSVAAGDQVKAGEPVATIEAMKMEATISATIDGVVERVALSQPTKVEGGDLIVVIKPAQ</sequence>
<dbReference type="Pfam" id="PF02786">
    <property type="entry name" value="CPSase_L_D2"/>
    <property type="match status" value="1"/>
</dbReference>
<dbReference type="NCBIfam" id="TIGR01235">
    <property type="entry name" value="pyruv_carbox"/>
    <property type="match status" value="1"/>
</dbReference>
<evidence type="ECO:0000259" key="16">
    <source>
        <dbReference type="PROSITE" id="PS50991"/>
    </source>
</evidence>
<dbReference type="CDD" id="cd07937">
    <property type="entry name" value="DRE_TIM_PC_TC_5S"/>
    <property type="match status" value="1"/>
</dbReference>
<dbReference type="Pfam" id="PF00682">
    <property type="entry name" value="HMGL-like"/>
    <property type="match status" value="1"/>
</dbReference>
<evidence type="ECO:0000256" key="5">
    <source>
        <dbReference type="ARBA" id="ARBA00022598"/>
    </source>
</evidence>
<dbReference type="Pfam" id="PF02436">
    <property type="entry name" value="PYC_OADA"/>
    <property type="match status" value="1"/>
</dbReference>
<proteinExistence type="predicted"/>
<dbReference type="InterPro" id="IPR003379">
    <property type="entry name" value="Carboxylase_cons_dom"/>
</dbReference>
<comment type="cofactor">
    <cofactor evidence="1 12">
        <name>biotin</name>
        <dbReference type="ChEBI" id="CHEBI:57586"/>
    </cofactor>
</comment>
<dbReference type="SUPFAM" id="SSF89000">
    <property type="entry name" value="post-HMGL domain-like"/>
    <property type="match status" value="1"/>
</dbReference>
<accession>A0ABU1ZUP4</accession>
<protein>
    <recommendedName>
        <fullName evidence="3 12">Pyruvate carboxylase</fullName>
        <ecNumber evidence="3 12">6.4.1.1</ecNumber>
    </recommendedName>
</protein>
<keyword evidence="4" id="KW-0312">Gluconeogenesis</keyword>
<dbReference type="InterPro" id="IPR000089">
    <property type="entry name" value="Biotin_lipoyl"/>
</dbReference>